<dbReference type="RefSeq" id="WP_228415956.1">
    <property type="nucleotide sequence ID" value="NZ_CP081135.1"/>
</dbReference>
<evidence type="ECO:0000313" key="2">
    <source>
        <dbReference type="EMBL" id="UEL47582.1"/>
    </source>
</evidence>
<name>A0AAX2ZE95_9FIRM</name>
<keyword evidence="3" id="KW-1185">Reference proteome</keyword>
<accession>A0AAX2ZE95</accession>
<gene>
    <name evidence="2" type="ORF">JW646_18485</name>
</gene>
<feature type="region of interest" description="Disordered" evidence="1">
    <location>
        <begin position="80"/>
        <end position="101"/>
    </location>
</feature>
<evidence type="ECO:0000313" key="3">
    <source>
        <dbReference type="Proteomes" id="UP001198983"/>
    </source>
</evidence>
<protein>
    <submittedName>
        <fullName evidence="2">Uncharacterized protein</fullName>
    </submittedName>
</protein>
<dbReference type="AlphaFoldDB" id="A0AAX2ZE95"/>
<organism evidence="2 3">
    <name type="scientific">Terrisporobacter hibernicus</name>
    <dbReference type="NCBI Taxonomy" id="2813371"/>
    <lineage>
        <taxon>Bacteria</taxon>
        <taxon>Bacillati</taxon>
        <taxon>Bacillota</taxon>
        <taxon>Clostridia</taxon>
        <taxon>Peptostreptococcales</taxon>
        <taxon>Peptostreptococcaceae</taxon>
        <taxon>Terrisporobacter</taxon>
    </lineage>
</organism>
<dbReference type="EMBL" id="CP081135">
    <property type="protein sequence ID" value="UEL47582.1"/>
    <property type="molecule type" value="Genomic_DNA"/>
</dbReference>
<proteinExistence type="predicted"/>
<reference evidence="2 3" key="1">
    <citation type="journal article" date="2023" name="Int. J. Syst. Evol. Microbiol.">
        <title>Terrisporobacter hibernicus sp. nov., isolated from bovine faeces in Northern Ireland.</title>
        <authorList>
            <person name="Mitchell M."/>
            <person name="Nguyen S.V."/>
            <person name="Connor M."/>
            <person name="Fairley D.J."/>
            <person name="Donoghue O."/>
            <person name="Marshall H."/>
            <person name="Koolman L."/>
            <person name="McMullan G."/>
            <person name="Schaffer K.E."/>
            <person name="McGrath J.W."/>
            <person name="Fanning S."/>
        </authorList>
    </citation>
    <scope>NUCLEOTIDE SEQUENCE [LARGE SCALE GENOMIC DNA]</scope>
    <source>
        <strain evidence="2 3">MCA3</strain>
    </source>
</reference>
<dbReference type="KEGG" id="tem:JW646_18485"/>
<sequence>MLNVEKVKVLLLEEKYPYFSDEQLESLCNMYDDINELCYIACKMKADAQDITIGPITIKNNSNMWNNLADAFYKKWITSTSSNSNTSKSLTGKCVGRSDEY</sequence>
<dbReference type="Proteomes" id="UP001198983">
    <property type="component" value="Chromosome"/>
</dbReference>
<feature type="compositionally biased region" description="Low complexity" evidence="1">
    <location>
        <begin position="80"/>
        <end position="91"/>
    </location>
</feature>
<evidence type="ECO:0000256" key="1">
    <source>
        <dbReference type="SAM" id="MobiDB-lite"/>
    </source>
</evidence>